<protein>
    <submittedName>
        <fullName evidence="2">Uncharacterized protein</fullName>
    </submittedName>
</protein>
<evidence type="ECO:0000313" key="2">
    <source>
        <dbReference type="EMBL" id="CAG6790376.1"/>
    </source>
</evidence>
<accession>A0A8D9FHE7</accession>
<reference evidence="2" key="1">
    <citation type="submission" date="2021-05" db="EMBL/GenBank/DDBJ databases">
        <authorList>
            <person name="Alioto T."/>
            <person name="Alioto T."/>
            <person name="Gomez Garrido J."/>
        </authorList>
    </citation>
    <scope>NUCLEOTIDE SEQUENCE</scope>
</reference>
<sequence length="131" mass="15454">MFLNEKKSNEKNGLRDRERKRNKEKEMVKEGRERQTKRGIKRQTERQRERVRGLETQVMSCVFLNVHEKIYKALSLSICPRSSFHLLDSLSLLSIISLFLKEDRLPSSLFSPLITLLSFLPFDYPPLFPSL</sequence>
<organism evidence="2">
    <name type="scientific">Cacopsylla melanoneura</name>
    <dbReference type="NCBI Taxonomy" id="428564"/>
    <lineage>
        <taxon>Eukaryota</taxon>
        <taxon>Metazoa</taxon>
        <taxon>Ecdysozoa</taxon>
        <taxon>Arthropoda</taxon>
        <taxon>Hexapoda</taxon>
        <taxon>Insecta</taxon>
        <taxon>Pterygota</taxon>
        <taxon>Neoptera</taxon>
        <taxon>Paraneoptera</taxon>
        <taxon>Hemiptera</taxon>
        <taxon>Sternorrhyncha</taxon>
        <taxon>Psylloidea</taxon>
        <taxon>Psyllidae</taxon>
        <taxon>Psyllinae</taxon>
        <taxon>Cacopsylla</taxon>
    </lineage>
</organism>
<evidence type="ECO:0000256" key="1">
    <source>
        <dbReference type="SAM" id="MobiDB-lite"/>
    </source>
</evidence>
<dbReference type="AlphaFoldDB" id="A0A8D9FHE7"/>
<name>A0A8D9FHE7_9HEMI</name>
<dbReference type="EMBL" id="HBUF01670405">
    <property type="protein sequence ID" value="CAG6790376.1"/>
    <property type="molecule type" value="Transcribed_RNA"/>
</dbReference>
<feature type="region of interest" description="Disordered" evidence="1">
    <location>
        <begin position="1"/>
        <end position="49"/>
    </location>
</feature>
<proteinExistence type="predicted"/>